<comment type="cofactor">
    <cofactor evidence="1">
        <name>pyridoxal 5'-phosphate</name>
        <dbReference type="ChEBI" id="CHEBI:597326"/>
    </cofactor>
</comment>
<dbReference type="PANTHER" id="PTHR43727">
    <property type="entry name" value="DIAMINOPIMELATE DECARBOXYLASE"/>
    <property type="match status" value="1"/>
</dbReference>
<dbReference type="GO" id="GO:0009089">
    <property type="term" value="P:lysine biosynthetic process via diaminopimelate"/>
    <property type="evidence" value="ECO:0007669"/>
    <property type="project" value="TreeGrafter"/>
</dbReference>
<comment type="caution">
    <text evidence="3">The sequence shown here is derived from an EMBL/GenBank/DDBJ whole genome shotgun (WGS) entry which is preliminary data.</text>
</comment>
<evidence type="ECO:0000256" key="1">
    <source>
        <dbReference type="ARBA" id="ARBA00001933"/>
    </source>
</evidence>
<dbReference type="InterPro" id="IPR029066">
    <property type="entry name" value="PLP-binding_barrel"/>
</dbReference>
<evidence type="ECO:0000256" key="2">
    <source>
        <dbReference type="ARBA" id="ARBA00022898"/>
    </source>
</evidence>
<dbReference type="SUPFAM" id="SSF51419">
    <property type="entry name" value="PLP-binding barrel"/>
    <property type="match status" value="1"/>
</dbReference>
<dbReference type="AlphaFoldDB" id="A0AAW2R8K2"/>
<dbReference type="PANTHER" id="PTHR43727:SF2">
    <property type="entry name" value="GROUP IV DECARBOXYLASE"/>
    <property type="match status" value="1"/>
</dbReference>
<gene>
    <name evidence="3" type="ORF">Scaly_0733900</name>
</gene>
<name>A0AAW2R8K2_9LAMI</name>
<reference evidence="3" key="2">
    <citation type="journal article" date="2024" name="Plant">
        <title>Genomic evolution and insights into agronomic trait innovations of Sesamum species.</title>
        <authorList>
            <person name="Miao H."/>
            <person name="Wang L."/>
            <person name="Qu L."/>
            <person name="Liu H."/>
            <person name="Sun Y."/>
            <person name="Le M."/>
            <person name="Wang Q."/>
            <person name="Wei S."/>
            <person name="Zheng Y."/>
            <person name="Lin W."/>
            <person name="Duan Y."/>
            <person name="Cao H."/>
            <person name="Xiong S."/>
            <person name="Wang X."/>
            <person name="Wei L."/>
            <person name="Li C."/>
            <person name="Ma Q."/>
            <person name="Ju M."/>
            <person name="Zhao R."/>
            <person name="Li G."/>
            <person name="Mu C."/>
            <person name="Tian Q."/>
            <person name="Mei H."/>
            <person name="Zhang T."/>
            <person name="Gao T."/>
            <person name="Zhang H."/>
        </authorList>
    </citation>
    <scope>NUCLEOTIDE SEQUENCE</scope>
    <source>
        <strain evidence="3">KEN8</strain>
    </source>
</reference>
<dbReference type="Gene3D" id="3.20.20.10">
    <property type="entry name" value="Alanine racemase"/>
    <property type="match status" value="2"/>
</dbReference>
<keyword evidence="2" id="KW-0663">Pyridoxal phosphate</keyword>
<reference evidence="3" key="1">
    <citation type="submission" date="2020-06" db="EMBL/GenBank/DDBJ databases">
        <authorList>
            <person name="Li T."/>
            <person name="Hu X."/>
            <person name="Zhang T."/>
            <person name="Song X."/>
            <person name="Zhang H."/>
            <person name="Dai N."/>
            <person name="Sheng W."/>
            <person name="Hou X."/>
            <person name="Wei L."/>
        </authorList>
    </citation>
    <scope>NUCLEOTIDE SEQUENCE</scope>
    <source>
        <strain evidence="3">KEN8</strain>
        <tissue evidence="3">Leaf</tissue>
    </source>
</reference>
<sequence>MLDSISLSELLGEGLKINAHVTLASRCVFNGNRKILEDLVLAAEAGVFVNIDSAFDLENIVASAKIARKKVNVLLRINPDVDPQVDIFRDAAVLMVNYIDQIRDQGFEINYLTIGGGLGIEYYHTGAVIPTPGDHIDTNDAKLLVFPVIYPPFASLAQRQSQMTIIKKFLLPVRFEMFQVENLENGHRASCEDLHQESHSLDGGAFIGVWLFLGDLTHPKWGLLEP</sequence>
<accession>A0AAW2R8K2</accession>
<evidence type="ECO:0000313" key="3">
    <source>
        <dbReference type="EMBL" id="KAL0376163.1"/>
    </source>
</evidence>
<dbReference type="GO" id="GO:0008836">
    <property type="term" value="F:diaminopimelate decarboxylase activity"/>
    <property type="evidence" value="ECO:0007669"/>
    <property type="project" value="TreeGrafter"/>
</dbReference>
<protein>
    <submittedName>
        <fullName evidence="3">Diaminopimelate decarboxylase, chloroplastic</fullName>
    </submittedName>
</protein>
<organism evidence="3">
    <name type="scientific">Sesamum calycinum</name>
    <dbReference type="NCBI Taxonomy" id="2727403"/>
    <lineage>
        <taxon>Eukaryota</taxon>
        <taxon>Viridiplantae</taxon>
        <taxon>Streptophyta</taxon>
        <taxon>Embryophyta</taxon>
        <taxon>Tracheophyta</taxon>
        <taxon>Spermatophyta</taxon>
        <taxon>Magnoliopsida</taxon>
        <taxon>eudicotyledons</taxon>
        <taxon>Gunneridae</taxon>
        <taxon>Pentapetalae</taxon>
        <taxon>asterids</taxon>
        <taxon>lamiids</taxon>
        <taxon>Lamiales</taxon>
        <taxon>Pedaliaceae</taxon>
        <taxon>Sesamum</taxon>
    </lineage>
</organism>
<dbReference type="GO" id="GO:0009507">
    <property type="term" value="C:chloroplast"/>
    <property type="evidence" value="ECO:0007669"/>
    <property type="project" value="TreeGrafter"/>
</dbReference>
<dbReference type="EMBL" id="JACGWM010000004">
    <property type="protein sequence ID" value="KAL0376163.1"/>
    <property type="molecule type" value="Genomic_DNA"/>
</dbReference>
<proteinExistence type="predicted"/>